<evidence type="ECO:0000313" key="3">
    <source>
        <dbReference type="EMBL" id="KAF2688706.1"/>
    </source>
</evidence>
<dbReference type="AlphaFoldDB" id="A0A6G1JDZ8"/>
<dbReference type="EMBL" id="MU005573">
    <property type="protein sequence ID" value="KAF2688706.1"/>
    <property type="molecule type" value="Genomic_DNA"/>
</dbReference>
<sequence>MDNQYLAPTIHFGMRAMPNTLMPAAVSTTTYSVTKTVVTTVTSRVTQVVLPACQVPILTDNASPTDHFDRKDCNVATAIASQFGAATFNIEKHLPFIKWAIQFLVIGGSAGAAYVYGRHQGRQVLLIPIPEGEDAVEWRKKSRQVGTAIKQSLESDPQFRGDLEEAQRAEEANEQIRQELAQAQDKIAELEEHSLALQKSVGRETTRRGEEQVKVTALKKAVEISGSPRTPSIFRTPSSRKSVKAKASFDEEYPPSTPLESPAHSPKPAEFEASVREFFKSEVETGAGVDEIYEKFRSTPPSHGNKRKADAVEDEDQDLKATPPAMDTPLAQQMDPVHRTKHTTSQPQKLDLSNVPKLEPTGKSPVKRARMSIPEFAIQTASLTPVTAASSATIRGTRRTRSKPPKKSAEPVPSSSPDEFANLRRSPRKRKTTNLSEKASSQRSVTPADE</sequence>
<reference evidence="3" key="1">
    <citation type="journal article" date="2020" name="Stud. Mycol.">
        <title>101 Dothideomycetes genomes: a test case for predicting lifestyles and emergence of pathogens.</title>
        <authorList>
            <person name="Haridas S."/>
            <person name="Albert R."/>
            <person name="Binder M."/>
            <person name="Bloem J."/>
            <person name="Labutti K."/>
            <person name="Salamov A."/>
            <person name="Andreopoulos B."/>
            <person name="Baker S."/>
            <person name="Barry K."/>
            <person name="Bills G."/>
            <person name="Bluhm B."/>
            <person name="Cannon C."/>
            <person name="Castanera R."/>
            <person name="Culley D."/>
            <person name="Daum C."/>
            <person name="Ezra D."/>
            <person name="Gonzalez J."/>
            <person name="Henrissat B."/>
            <person name="Kuo A."/>
            <person name="Liang C."/>
            <person name="Lipzen A."/>
            <person name="Lutzoni F."/>
            <person name="Magnuson J."/>
            <person name="Mondo S."/>
            <person name="Nolan M."/>
            <person name="Ohm R."/>
            <person name="Pangilinan J."/>
            <person name="Park H.-J."/>
            <person name="Ramirez L."/>
            <person name="Alfaro M."/>
            <person name="Sun H."/>
            <person name="Tritt A."/>
            <person name="Yoshinaga Y."/>
            <person name="Zwiers L.-H."/>
            <person name="Turgeon B."/>
            <person name="Goodwin S."/>
            <person name="Spatafora J."/>
            <person name="Crous P."/>
            <person name="Grigoriev I."/>
        </authorList>
    </citation>
    <scope>NUCLEOTIDE SEQUENCE</scope>
    <source>
        <strain evidence="3">CBS 122367</strain>
    </source>
</reference>
<organism evidence="3 4">
    <name type="scientific">Lentithecium fluviatile CBS 122367</name>
    <dbReference type="NCBI Taxonomy" id="1168545"/>
    <lineage>
        <taxon>Eukaryota</taxon>
        <taxon>Fungi</taxon>
        <taxon>Dikarya</taxon>
        <taxon>Ascomycota</taxon>
        <taxon>Pezizomycotina</taxon>
        <taxon>Dothideomycetes</taxon>
        <taxon>Pleosporomycetidae</taxon>
        <taxon>Pleosporales</taxon>
        <taxon>Massarineae</taxon>
        <taxon>Lentitheciaceae</taxon>
        <taxon>Lentithecium</taxon>
    </lineage>
</organism>
<keyword evidence="1" id="KW-0175">Coiled coil</keyword>
<feature type="compositionally biased region" description="Basic residues" evidence="2">
    <location>
        <begin position="396"/>
        <end position="406"/>
    </location>
</feature>
<keyword evidence="4" id="KW-1185">Reference proteome</keyword>
<gene>
    <name evidence="3" type="ORF">K458DRAFT_484666</name>
</gene>
<evidence type="ECO:0000256" key="1">
    <source>
        <dbReference type="SAM" id="Coils"/>
    </source>
</evidence>
<proteinExistence type="predicted"/>
<dbReference type="Proteomes" id="UP000799291">
    <property type="component" value="Unassembled WGS sequence"/>
</dbReference>
<feature type="region of interest" description="Disordered" evidence="2">
    <location>
        <begin position="292"/>
        <end position="450"/>
    </location>
</feature>
<feature type="compositionally biased region" description="Polar residues" evidence="2">
    <location>
        <begin position="227"/>
        <end position="240"/>
    </location>
</feature>
<name>A0A6G1JDZ8_9PLEO</name>
<protein>
    <submittedName>
        <fullName evidence="3">Uncharacterized protein</fullName>
    </submittedName>
</protein>
<feature type="coiled-coil region" evidence="1">
    <location>
        <begin position="159"/>
        <end position="200"/>
    </location>
</feature>
<evidence type="ECO:0000256" key="2">
    <source>
        <dbReference type="SAM" id="MobiDB-lite"/>
    </source>
</evidence>
<feature type="compositionally biased region" description="Polar residues" evidence="2">
    <location>
        <begin position="433"/>
        <end position="450"/>
    </location>
</feature>
<accession>A0A6G1JDZ8</accession>
<evidence type="ECO:0000313" key="4">
    <source>
        <dbReference type="Proteomes" id="UP000799291"/>
    </source>
</evidence>
<feature type="compositionally biased region" description="Polar residues" evidence="2">
    <location>
        <begin position="379"/>
        <end position="394"/>
    </location>
</feature>
<feature type="region of interest" description="Disordered" evidence="2">
    <location>
        <begin position="227"/>
        <end position="270"/>
    </location>
</feature>